<dbReference type="InterPro" id="IPR002686">
    <property type="entry name" value="Transposase_17"/>
</dbReference>
<protein>
    <recommendedName>
        <fullName evidence="1">Transposase IS200-like domain-containing protein</fullName>
    </recommendedName>
</protein>
<accession>A0A1M6VMK3</accession>
<dbReference type="PANTHER" id="PTHR34322:SF2">
    <property type="entry name" value="TRANSPOSASE IS200-LIKE DOMAIN-CONTAINING PROTEIN"/>
    <property type="match status" value="1"/>
</dbReference>
<dbReference type="Gene3D" id="3.30.70.1290">
    <property type="entry name" value="Transposase IS200-like"/>
    <property type="match status" value="1"/>
</dbReference>
<gene>
    <name evidence="2" type="ORF">SAMN04488028_109113</name>
</gene>
<dbReference type="SUPFAM" id="SSF143422">
    <property type="entry name" value="Transposase IS200-like"/>
    <property type="match status" value="1"/>
</dbReference>
<dbReference type="InterPro" id="IPR036515">
    <property type="entry name" value="Transposase_17_sf"/>
</dbReference>
<dbReference type="SMART" id="SM01321">
    <property type="entry name" value="Y1_Tnp"/>
    <property type="match status" value="1"/>
</dbReference>
<name>A0A1M6VMK3_REIAG</name>
<evidence type="ECO:0000259" key="1">
    <source>
        <dbReference type="SMART" id="SM01321"/>
    </source>
</evidence>
<feature type="domain" description="Transposase IS200-like" evidence="1">
    <location>
        <begin position="2"/>
        <end position="147"/>
    </location>
</feature>
<dbReference type="RefSeq" id="WP_073124959.1">
    <property type="nucleotide sequence ID" value="NZ_FRAA01000009.1"/>
</dbReference>
<dbReference type="PANTHER" id="PTHR34322">
    <property type="entry name" value="TRANSPOSASE, Y1_TNP DOMAIN-CONTAINING"/>
    <property type="match status" value="1"/>
</dbReference>
<sequence>MQPETYYHVYNHANGSENLFRSDENYRYFLRQWVKYIEPIAGTYSYCLMPNHFHALVRVYDENKVLQFIHTKQPTLQGFETLEGFSNTISRQFSHLFNSYTQAYNKMYNRRGSLFIPNFKRIEITSNDYLTKVIHYLSVRKAGIHHNPIHHRFGKQYDDWPHSSYNPLISNQPTRLQRQEVIEWFGSTEAFKSFHQQNIIYPDQIKLESSTKTPNPPRV</sequence>
<dbReference type="AlphaFoldDB" id="A0A1M6VMK3"/>
<proteinExistence type="predicted"/>
<evidence type="ECO:0000313" key="2">
    <source>
        <dbReference type="EMBL" id="SHK82733.1"/>
    </source>
</evidence>
<keyword evidence="3" id="KW-1185">Reference proteome</keyword>
<dbReference type="GO" id="GO:0006313">
    <property type="term" value="P:DNA transposition"/>
    <property type="evidence" value="ECO:0007669"/>
    <property type="project" value="InterPro"/>
</dbReference>
<evidence type="ECO:0000313" key="3">
    <source>
        <dbReference type="Proteomes" id="UP000184474"/>
    </source>
</evidence>
<dbReference type="STRING" id="156994.SAMN04488028_109113"/>
<dbReference type="GO" id="GO:0004803">
    <property type="term" value="F:transposase activity"/>
    <property type="evidence" value="ECO:0007669"/>
    <property type="project" value="InterPro"/>
</dbReference>
<dbReference type="EMBL" id="FRAA01000009">
    <property type="protein sequence ID" value="SHK82733.1"/>
    <property type="molecule type" value="Genomic_DNA"/>
</dbReference>
<dbReference type="Proteomes" id="UP000184474">
    <property type="component" value="Unassembled WGS sequence"/>
</dbReference>
<dbReference type="GO" id="GO:0003677">
    <property type="term" value="F:DNA binding"/>
    <property type="evidence" value="ECO:0007669"/>
    <property type="project" value="InterPro"/>
</dbReference>
<reference evidence="3" key="1">
    <citation type="submission" date="2016-11" db="EMBL/GenBank/DDBJ databases">
        <authorList>
            <person name="Varghese N."/>
            <person name="Submissions S."/>
        </authorList>
    </citation>
    <scope>NUCLEOTIDE SEQUENCE [LARGE SCALE GENOMIC DNA]</scope>
    <source>
        <strain evidence="3">DSM 26134</strain>
    </source>
</reference>
<organism evidence="2 3">
    <name type="scientific">Reichenbachiella agariperforans</name>
    <dbReference type="NCBI Taxonomy" id="156994"/>
    <lineage>
        <taxon>Bacteria</taxon>
        <taxon>Pseudomonadati</taxon>
        <taxon>Bacteroidota</taxon>
        <taxon>Cytophagia</taxon>
        <taxon>Cytophagales</taxon>
        <taxon>Reichenbachiellaceae</taxon>
        <taxon>Reichenbachiella</taxon>
    </lineage>
</organism>